<evidence type="ECO:0000313" key="2">
    <source>
        <dbReference type="EMBL" id="KAA6182752.1"/>
    </source>
</evidence>
<feature type="domain" description="HNH nuclease" evidence="1">
    <location>
        <begin position="255"/>
        <end position="302"/>
    </location>
</feature>
<name>A0A5M8FPA7_9GAMM</name>
<evidence type="ECO:0000313" key="3">
    <source>
        <dbReference type="Proteomes" id="UP000322981"/>
    </source>
</evidence>
<accession>A0A5M8FPA7</accession>
<protein>
    <recommendedName>
        <fullName evidence="1">HNH nuclease domain-containing protein</fullName>
    </recommendedName>
</protein>
<evidence type="ECO:0000259" key="1">
    <source>
        <dbReference type="Pfam" id="PF13395"/>
    </source>
</evidence>
<organism evidence="2 3">
    <name type="scientific">Thiohalocapsa marina</name>
    <dbReference type="NCBI Taxonomy" id="424902"/>
    <lineage>
        <taxon>Bacteria</taxon>
        <taxon>Pseudomonadati</taxon>
        <taxon>Pseudomonadota</taxon>
        <taxon>Gammaproteobacteria</taxon>
        <taxon>Chromatiales</taxon>
        <taxon>Chromatiaceae</taxon>
        <taxon>Thiohalocapsa</taxon>
    </lineage>
</organism>
<dbReference type="EMBL" id="VWXX01000041">
    <property type="protein sequence ID" value="KAA6182752.1"/>
    <property type="molecule type" value="Genomic_DNA"/>
</dbReference>
<proteinExistence type="predicted"/>
<dbReference type="Proteomes" id="UP000322981">
    <property type="component" value="Unassembled WGS sequence"/>
</dbReference>
<comment type="caution">
    <text evidence="2">The sequence shown here is derived from an EMBL/GenBank/DDBJ whole genome shotgun (WGS) entry which is preliminary data.</text>
</comment>
<gene>
    <name evidence="2" type="ORF">F2Q65_17315</name>
</gene>
<dbReference type="RefSeq" id="WP_150094680.1">
    <property type="nucleotide sequence ID" value="NZ_VWXX01000041.1"/>
</dbReference>
<dbReference type="InterPro" id="IPR003615">
    <property type="entry name" value="HNH_nuc"/>
</dbReference>
<sequence length="383" mass="44175">MVAAGRHLPDDEGLNIAALSRLFQHTTNSYKFVFFLALLDLLARHRFDAERPYTYAEITIEMLSIAWFAHTYFKLSFGSLDTIAKKLDALDLALGDAETLTANDRKRLRAALGGCDLGEAARLMDFVPYRLQIPFLTEHLQGVDKGAWMVFERAMPAITNAHFATARPLYRYDSDDWKACASLRWHPDWVAYLERHFSIIHGWAAWHWLQYMQRRNPATPAIATKLFPPAKRESLSGQTRYWREILRQAPAGLRCIYSDQPLTPEAFALDHYLPWSFVAHDQLWNLIPVPREVNSSKSNKLPDGDYFRDFVDLQYHALEIARRAFPVRQFERFAEDYLADLHLTSVEALLSYGELFRAYDQTIGPLMTLAANQGFTPGWHYEP</sequence>
<keyword evidence="3" id="KW-1185">Reference proteome</keyword>
<dbReference type="Pfam" id="PF13395">
    <property type="entry name" value="HNH_4"/>
    <property type="match status" value="1"/>
</dbReference>
<reference evidence="2 3" key="1">
    <citation type="submission" date="2019-09" db="EMBL/GenBank/DDBJ databases">
        <title>Whole-genome sequence of the purple sulfur bacterium Thiohalocapsa marina DSM 19078.</title>
        <authorList>
            <person name="Kyndt J.A."/>
            <person name="Meyer T.E."/>
        </authorList>
    </citation>
    <scope>NUCLEOTIDE SEQUENCE [LARGE SCALE GENOMIC DNA]</scope>
    <source>
        <strain evidence="2 3">DSM 19078</strain>
    </source>
</reference>
<dbReference type="AlphaFoldDB" id="A0A5M8FPA7"/>
<dbReference type="OrthoDB" id="7348755at2"/>
<dbReference type="CDD" id="cd00085">
    <property type="entry name" value="HNHc"/>
    <property type="match status" value="1"/>
</dbReference>
<dbReference type="Gene3D" id="1.10.30.50">
    <property type="match status" value="1"/>
</dbReference>